<feature type="compositionally biased region" description="Basic and acidic residues" evidence="1">
    <location>
        <begin position="336"/>
        <end position="356"/>
    </location>
</feature>
<keyword evidence="5" id="KW-1185">Reference proteome</keyword>
<reference evidence="4 5" key="1">
    <citation type="submission" date="2023-01" db="EMBL/GenBank/DDBJ databases">
        <title>Analysis of 21 Apiospora genomes using comparative genomics revels a genus with tremendous synthesis potential of carbohydrate active enzymes and secondary metabolites.</title>
        <authorList>
            <person name="Sorensen T."/>
        </authorList>
    </citation>
    <scope>NUCLEOTIDE SEQUENCE [LARGE SCALE GENOMIC DNA]</scope>
    <source>
        <strain evidence="4 5">CBS 20057</strain>
    </source>
</reference>
<dbReference type="Pfam" id="PF21666">
    <property type="entry name" value="DUF4246_N"/>
    <property type="match status" value="1"/>
</dbReference>
<dbReference type="EMBL" id="JAQQWI010000015">
    <property type="protein sequence ID" value="KAK8013082.1"/>
    <property type="molecule type" value="Genomic_DNA"/>
</dbReference>
<sequence>MQGQQPPLPKYPGLGLDLRHYADGGWRDQLPCYPTGICDSLPGATSDLLQLREVFMLAVMDRLSDKPDWDTKVFDEAIVAKWRAEALQMPEEGVYRLATEHVEPKLYGESKIPLPVRARYLSGEAFDYCIQELRAKARHFQKTGLVPTLDAVGNSVAKSDVLVGPELKAELVAAFDRLRADQAADGAVDWHPRSNDMVRNLVHPSLYPLVWGQSTFLPDEVVGTTDAVAKWAGKGETTPAQGESAAGAAVPSARRAMSDDRVPRHYWSSRYQWLPANVAFRDDGTTRFTSYINNLHPNRYEGVYRTLEKLVDRALPAWEQCIADIQPGPGGGGDKVVGRKEPRISPAKQADDRETEGLWEELDPDVLAQHDVELDEDELDELFEQQRWDRDASAVSEDEDGDSDLENDVDGVPPAKRAKLETVNKDAVDEAKWRKIREPILLEPDAYTDVEYAAAERLRDKFKDAGLQVIVKLASIELTPDKPEFATGSWHVEGQMNEHICATALYYLDSHNVTPSSLAFRMGTSWDQWDLQMSAGQDAYNWLERSYGTSFGPSGGGGPCLQYYGSVATPEGRLLAFPNVFQHRVSSFRLQDPTRPGHRRFLALWLVDPHQRIVSTANVPPQQLDWWADAVFGADGDNNHPDTGDMPPEVLDFLKEKPGLAEKLSSSSSSSATETGTGTTTTTTSRRLPPEIVDMVRQQGVVPAGLMSREEARAHRLKLMDERSQFDKTAEDVWFQGDYNFCEH</sequence>
<feature type="domain" description="DUF4246" evidence="2">
    <location>
        <begin position="124"/>
        <end position="629"/>
    </location>
</feature>
<protein>
    <submittedName>
        <fullName evidence="4">Uncharacterized protein</fullName>
    </submittedName>
</protein>
<dbReference type="Pfam" id="PF14033">
    <property type="entry name" value="DUF4246"/>
    <property type="match status" value="1"/>
</dbReference>
<organism evidence="4 5">
    <name type="scientific">Apiospora marii</name>
    <dbReference type="NCBI Taxonomy" id="335849"/>
    <lineage>
        <taxon>Eukaryota</taxon>
        <taxon>Fungi</taxon>
        <taxon>Dikarya</taxon>
        <taxon>Ascomycota</taxon>
        <taxon>Pezizomycotina</taxon>
        <taxon>Sordariomycetes</taxon>
        <taxon>Xylariomycetidae</taxon>
        <taxon>Amphisphaeriales</taxon>
        <taxon>Apiosporaceae</taxon>
        <taxon>Apiospora</taxon>
    </lineage>
</organism>
<gene>
    <name evidence="4" type="ORF">PG991_010457</name>
</gene>
<evidence type="ECO:0000313" key="5">
    <source>
        <dbReference type="Proteomes" id="UP001396898"/>
    </source>
</evidence>
<feature type="region of interest" description="Disordered" evidence="1">
    <location>
        <begin position="324"/>
        <end position="357"/>
    </location>
</feature>
<dbReference type="InterPro" id="IPR025340">
    <property type="entry name" value="DUF4246"/>
</dbReference>
<feature type="compositionally biased region" description="Acidic residues" evidence="1">
    <location>
        <begin position="396"/>
        <end position="409"/>
    </location>
</feature>
<dbReference type="Proteomes" id="UP001396898">
    <property type="component" value="Unassembled WGS sequence"/>
</dbReference>
<evidence type="ECO:0000259" key="3">
    <source>
        <dbReference type="Pfam" id="PF21666"/>
    </source>
</evidence>
<feature type="region of interest" description="Disordered" evidence="1">
    <location>
        <begin position="235"/>
        <end position="255"/>
    </location>
</feature>
<feature type="compositionally biased region" description="Low complexity" evidence="1">
    <location>
        <begin position="244"/>
        <end position="255"/>
    </location>
</feature>
<evidence type="ECO:0000259" key="2">
    <source>
        <dbReference type="Pfam" id="PF14033"/>
    </source>
</evidence>
<feature type="region of interest" description="Disordered" evidence="1">
    <location>
        <begin position="662"/>
        <end position="692"/>
    </location>
</feature>
<feature type="region of interest" description="Disordered" evidence="1">
    <location>
        <begin position="385"/>
        <end position="413"/>
    </location>
</feature>
<accession>A0ABR1RII8</accession>
<dbReference type="InterPro" id="IPR049207">
    <property type="entry name" value="DUF4246_N"/>
</dbReference>
<evidence type="ECO:0000256" key="1">
    <source>
        <dbReference type="SAM" id="MobiDB-lite"/>
    </source>
</evidence>
<evidence type="ECO:0000313" key="4">
    <source>
        <dbReference type="EMBL" id="KAK8013082.1"/>
    </source>
</evidence>
<comment type="caution">
    <text evidence="4">The sequence shown here is derived from an EMBL/GenBank/DDBJ whole genome shotgun (WGS) entry which is preliminary data.</text>
</comment>
<name>A0ABR1RII8_9PEZI</name>
<dbReference type="PANTHER" id="PTHR33119:SF1">
    <property type="entry name" value="FE2OG DIOXYGENASE DOMAIN-CONTAINING PROTEIN"/>
    <property type="match status" value="1"/>
</dbReference>
<proteinExistence type="predicted"/>
<feature type="compositionally biased region" description="Low complexity" evidence="1">
    <location>
        <begin position="665"/>
        <end position="685"/>
    </location>
</feature>
<dbReference type="InterPro" id="IPR049192">
    <property type="entry name" value="DUF4246_C"/>
</dbReference>
<dbReference type="PANTHER" id="PTHR33119">
    <property type="entry name" value="IFI3P"/>
    <property type="match status" value="1"/>
</dbReference>
<feature type="domain" description="DUF4246" evidence="3">
    <location>
        <begin position="11"/>
        <end position="85"/>
    </location>
</feature>